<organism evidence="1 2">
    <name type="scientific">Helicobacter aurati</name>
    <dbReference type="NCBI Taxonomy" id="137778"/>
    <lineage>
        <taxon>Bacteria</taxon>
        <taxon>Pseudomonadati</taxon>
        <taxon>Campylobacterota</taxon>
        <taxon>Epsilonproteobacteria</taxon>
        <taxon>Campylobacterales</taxon>
        <taxon>Helicobacteraceae</taxon>
        <taxon>Helicobacter</taxon>
    </lineage>
</organism>
<evidence type="ECO:0000313" key="2">
    <source>
        <dbReference type="Proteomes" id="UP000256424"/>
    </source>
</evidence>
<protein>
    <submittedName>
        <fullName evidence="1">Uncharacterized protein</fullName>
    </submittedName>
</protein>
<dbReference type="EMBL" id="NXLW01000001">
    <property type="protein sequence ID" value="RDU73803.1"/>
    <property type="molecule type" value="Genomic_DNA"/>
</dbReference>
<reference evidence="1 2" key="1">
    <citation type="submission" date="2018-04" db="EMBL/GenBank/DDBJ databases">
        <title>Novel Campyloabacter and Helicobacter Species and Strains.</title>
        <authorList>
            <person name="Mannion A.J."/>
            <person name="Shen Z."/>
            <person name="Fox J.G."/>
        </authorList>
    </citation>
    <scope>NUCLEOTIDE SEQUENCE [LARGE SCALE GENOMIC DNA]</scope>
    <source>
        <strain evidence="1 2">MIT 97-5075</strain>
    </source>
</reference>
<evidence type="ECO:0000313" key="1">
    <source>
        <dbReference type="EMBL" id="RDU73803.1"/>
    </source>
</evidence>
<accession>A0A3D8J8H6</accession>
<gene>
    <name evidence="1" type="ORF">CQA66_01060</name>
</gene>
<proteinExistence type="predicted"/>
<dbReference type="Proteomes" id="UP000256424">
    <property type="component" value="Unassembled WGS sequence"/>
</dbReference>
<name>A0A3D8J8H6_9HELI</name>
<keyword evidence="2" id="KW-1185">Reference proteome</keyword>
<sequence length="122" mass="14216">MFVFLLSFFVPMVFLSACTTKEVIALGSIGFYKPMSISQELPKKPRHEIARLCKYFSIFTRQRNYDFLTLENLLKVARQNSNKNVFHNVVIWQRSWSIAHIYGQTCLLLGELRAESIEGKNH</sequence>
<dbReference type="AlphaFoldDB" id="A0A3D8J8H6"/>
<comment type="caution">
    <text evidence="1">The sequence shown here is derived from an EMBL/GenBank/DDBJ whole genome shotgun (WGS) entry which is preliminary data.</text>
</comment>